<dbReference type="InterPro" id="IPR039421">
    <property type="entry name" value="Type_1_exporter"/>
</dbReference>
<evidence type="ECO:0000259" key="15">
    <source>
        <dbReference type="PROSITE" id="PS50929"/>
    </source>
</evidence>
<evidence type="ECO:0000256" key="1">
    <source>
        <dbReference type="ARBA" id="ARBA00004651"/>
    </source>
</evidence>
<dbReference type="RefSeq" id="WP_077854007.1">
    <property type="nucleotide sequence ID" value="NZ_JABTDW010000001.1"/>
</dbReference>
<dbReference type="CDD" id="cd18570">
    <property type="entry name" value="ABC_6TM_PCAT1_LagD_like"/>
    <property type="match status" value="1"/>
</dbReference>
<sequence length="730" mass="82690">MSIIKKYYCVKQHDMKDCGPACIATISKQYGLKMPVSKIREAAGTDLEGTSVYGVVQAAEKLGFSTKAVRVSEKEEIFNNLPTPLIAHVIIDNTLLHYVVIHEISKKYILVSDPARGMIKYSPEEFFKIWSDILIFMTPTATFKKGDETKGIFQRFWGLIKIQKGLLINIFLTSLLITVLGVSGSFYFKFLIDDILPNDLSKDLFSISIAMLVLTIFKITTEFFRSILLIYMAQNIDIPLLLGYYKHVIRLPMSFFSTRKVGEIISRFNDGDKIRNAISSATITLMIDVIMALVGGGILYIQSSQLFFSCLIPIILYLVLVSGFKNKLKQINREVMEAESVLTSYLVESLEGIETIKSFNSESLVEIRTENKFFSFMKSCFKHGYIYNLQFTLRSVISGIFSICLLWFGGSLVLKGEITIGQLISFNALLAYFIQPIERLINLQPQLQEAVVASDRLGEILDLDLERSINEKIKPKSLVGDINLKHVNFQYGVRDAVLNDININVKKGDKIALVGESGSGKTTIAKLLMGFYKLEDGEIIINDYNIKDIDKEILRDKVGYISQDSFLFSGTIRENLELSRKDVTYEDMIYACKKAQIHEYIESLPSRYETLLEEKGANLSCGQRQRISIARALLKEPEILIMDEATSNLDSITEKAIQKTLEECSGNLTTIIIAHRLSTIMRCNMIYVIDKGKIVEAGTHKKLLEKRGYYYNLWSVQSIDELDKEFADNI</sequence>
<dbReference type="GO" id="GO:0006508">
    <property type="term" value="P:proteolysis"/>
    <property type="evidence" value="ECO:0007669"/>
    <property type="project" value="UniProtKB-KW"/>
</dbReference>
<dbReference type="PANTHER" id="PTHR43394">
    <property type="entry name" value="ATP-DEPENDENT PERMEASE MDL1, MITOCHONDRIAL"/>
    <property type="match status" value="1"/>
</dbReference>
<evidence type="ECO:0000256" key="4">
    <source>
        <dbReference type="ARBA" id="ARBA00022670"/>
    </source>
</evidence>
<dbReference type="PROSITE" id="PS50990">
    <property type="entry name" value="PEPTIDASE_C39"/>
    <property type="match status" value="1"/>
</dbReference>
<dbReference type="GO" id="GO:0005886">
    <property type="term" value="C:plasma membrane"/>
    <property type="evidence" value="ECO:0007669"/>
    <property type="project" value="UniProtKB-SubCell"/>
</dbReference>
<evidence type="ECO:0000256" key="6">
    <source>
        <dbReference type="ARBA" id="ARBA00022741"/>
    </source>
</evidence>
<dbReference type="Gene3D" id="3.40.50.300">
    <property type="entry name" value="P-loop containing nucleotide triphosphate hydrolases"/>
    <property type="match status" value="1"/>
</dbReference>
<proteinExistence type="predicted"/>
<evidence type="ECO:0000256" key="9">
    <source>
        <dbReference type="ARBA" id="ARBA00022840"/>
    </source>
</evidence>
<feature type="transmembrane region" description="Helical" evidence="13">
    <location>
        <begin position="306"/>
        <end position="324"/>
    </location>
</feature>
<keyword evidence="2" id="KW-0813">Transport</keyword>
<dbReference type="CDD" id="cd02418">
    <property type="entry name" value="Peptidase_C39B"/>
    <property type="match status" value="1"/>
</dbReference>
<keyword evidence="10" id="KW-1278">Translocase</keyword>
<keyword evidence="5 13" id="KW-0812">Transmembrane</keyword>
<dbReference type="InterPro" id="IPR011527">
    <property type="entry name" value="ABC1_TM_dom"/>
</dbReference>
<keyword evidence="3" id="KW-1003">Cell membrane</keyword>
<feature type="domain" description="ABC transporter" evidence="14">
    <location>
        <begin position="482"/>
        <end position="716"/>
    </location>
</feature>
<dbReference type="GO" id="GO:0005524">
    <property type="term" value="F:ATP binding"/>
    <property type="evidence" value="ECO:0007669"/>
    <property type="project" value="UniProtKB-KW"/>
</dbReference>
<organism evidence="17 18">
    <name type="scientific">Clostridium beijerinckii</name>
    <name type="common">Clostridium MP</name>
    <dbReference type="NCBI Taxonomy" id="1520"/>
    <lineage>
        <taxon>Bacteria</taxon>
        <taxon>Bacillati</taxon>
        <taxon>Bacillota</taxon>
        <taxon>Clostridia</taxon>
        <taxon>Eubacteriales</taxon>
        <taxon>Clostridiaceae</taxon>
        <taxon>Clostridium</taxon>
    </lineage>
</organism>
<dbReference type="SUPFAM" id="SSF52540">
    <property type="entry name" value="P-loop containing nucleoside triphosphate hydrolases"/>
    <property type="match status" value="1"/>
</dbReference>
<dbReference type="InterPro" id="IPR027417">
    <property type="entry name" value="P-loop_NTPase"/>
</dbReference>
<dbReference type="InterPro" id="IPR003593">
    <property type="entry name" value="AAA+_ATPase"/>
</dbReference>
<feature type="domain" description="Peptidase C39" evidence="16">
    <location>
        <begin position="12"/>
        <end position="137"/>
    </location>
</feature>
<dbReference type="GO" id="GO:0008234">
    <property type="term" value="F:cysteine-type peptidase activity"/>
    <property type="evidence" value="ECO:0007669"/>
    <property type="project" value="UniProtKB-KW"/>
</dbReference>
<keyword evidence="9 17" id="KW-0067">ATP-binding</keyword>
<dbReference type="GO" id="GO:0016887">
    <property type="term" value="F:ATP hydrolysis activity"/>
    <property type="evidence" value="ECO:0007669"/>
    <property type="project" value="InterPro"/>
</dbReference>
<comment type="caution">
    <text evidence="17">The sequence shown here is derived from an EMBL/GenBank/DDBJ whole genome shotgun (WGS) entry which is preliminary data.</text>
</comment>
<dbReference type="EMBL" id="JABTDW010000001">
    <property type="protein sequence ID" value="NSB11880.1"/>
    <property type="molecule type" value="Genomic_DNA"/>
</dbReference>
<evidence type="ECO:0000256" key="2">
    <source>
        <dbReference type="ARBA" id="ARBA00022448"/>
    </source>
</evidence>
<dbReference type="AlphaFoldDB" id="A0AAE5H0D1"/>
<feature type="transmembrane region" description="Helical" evidence="13">
    <location>
        <begin position="204"/>
        <end position="224"/>
    </location>
</feature>
<keyword evidence="7" id="KW-0378">Hydrolase</keyword>
<reference evidence="17" key="1">
    <citation type="submission" date="2020-06" db="EMBL/GenBank/DDBJ databases">
        <title>Genomic insights into acetone-butanol-ethanol (ABE) fermentation by sequencing solventogenic clostridia strains.</title>
        <authorList>
            <person name="Brown S."/>
        </authorList>
    </citation>
    <scope>NUCLEOTIDE SEQUENCE</scope>
    <source>
        <strain evidence="17">DJ123</strain>
    </source>
</reference>
<evidence type="ECO:0000256" key="13">
    <source>
        <dbReference type="SAM" id="Phobius"/>
    </source>
</evidence>
<evidence type="ECO:0000313" key="17">
    <source>
        <dbReference type="EMBL" id="NSB11880.1"/>
    </source>
</evidence>
<evidence type="ECO:0000256" key="10">
    <source>
        <dbReference type="ARBA" id="ARBA00022967"/>
    </source>
</evidence>
<accession>A0AAE5H0D1</accession>
<evidence type="ECO:0000256" key="8">
    <source>
        <dbReference type="ARBA" id="ARBA00022807"/>
    </source>
</evidence>
<gene>
    <name evidence="17" type="ORF">BCD95_000139</name>
</gene>
<feature type="transmembrane region" description="Helical" evidence="13">
    <location>
        <begin position="166"/>
        <end position="192"/>
    </location>
</feature>
<evidence type="ECO:0000256" key="12">
    <source>
        <dbReference type="ARBA" id="ARBA00023136"/>
    </source>
</evidence>
<dbReference type="SUPFAM" id="SSF90123">
    <property type="entry name" value="ABC transporter transmembrane region"/>
    <property type="match status" value="1"/>
</dbReference>
<dbReference type="Proteomes" id="UP000822184">
    <property type="component" value="Unassembled WGS sequence"/>
</dbReference>
<dbReference type="InterPro" id="IPR005897">
    <property type="entry name" value="Pept_C39_ABC_bacteriocin"/>
</dbReference>
<dbReference type="Gene3D" id="3.90.70.10">
    <property type="entry name" value="Cysteine proteinases"/>
    <property type="match status" value="1"/>
</dbReference>
<evidence type="ECO:0000256" key="7">
    <source>
        <dbReference type="ARBA" id="ARBA00022801"/>
    </source>
</evidence>
<dbReference type="InterPro" id="IPR005074">
    <property type="entry name" value="Peptidase_C39"/>
</dbReference>
<evidence type="ECO:0000256" key="5">
    <source>
        <dbReference type="ARBA" id="ARBA00022692"/>
    </source>
</evidence>
<dbReference type="Pfam" id="PF00005">
    <property type="entry name" value="ABC_tran"/>
    <property type="match status" value="1"/>
</dbReference>
<keyword evidence="8" id="KW-0788">Thiol protease</keyword>
<evidence type="ECO:0000256" key="11">
    <source>
        <dbReference type="ARBA" id="ARBA00022989"/>
    </source>
</evidence>
<dbReference type="Gene3D" id="1.20.1560.10">
    <property type="entry name" value="ABC transporter type 1, transmembrane domain"/>
    <property type="match status" value="1"/>
</dbReference>
<dbReference type="GO" id="GO:0043214">
    <property type="term" value="F:ABC-type bacteriocin transporter activity"/>
    <property type="evidence" value="ECO:0007669"/>
    <property type="project" value="InterPro"/>
</dbReference>
<dbReference type="FunFam" id="3.40.50.300:FF:000218">
    <property type="entry name" value="Multidrug ABC transporter ATP-binding protein"/>
    <property type="match status" value="1"/>
</dbReference>
<dbReference type="Pfam" id="PF00664">
    <property type="entry name" value="ABC_membrane"/>
    <property type="match status" value="1"/>
</dbReference>
<dbReference type="GO" id="GO:0015421">
    <property type="term" value="F:ABC-type oligopeptide transporter activity"/>
    <property type="evidence" value="ECO:0007669"/>
    <property type="project" value="TreeGrafter"/>
</dbReference>
<keyword evidence="11 13" id="KW-1133">Transmembrane helix</keyword>
<keyword evidence="4" id="KW-0645">Protease</keyword>
<comment type="subcellular location">
    <subcellularLocation>
        <location evidence="1">Cell membrane</location>
        <topology evidence="1">Multi-pass membrane protein</topology>
    </subcellularLocation>
</comment>
<evidence type="ECO:0000256" key="3">
    <source>
        <dbReference type="ARBA" id="ARBA00022475"/>
    </source>
</evidence>
<dbReference type="NCBIfam" id="TIGR01193">
    <property type="entry name" value="bacteriocin_ABC"/>
    <property type="match status" value="1"/>
</dbReference>
<feature type="domain" description="ABC transmembrane type-1" evidence="15">
    <location>
        <begin position="170"/>
        <end position="449"/>
    </location>
</feature>
<dbReference type="SMART" id="SM00382">
    <property type="entry name" value="AAA"/>
    <property type="match status" value="1"/>
</dbReference>
<evidence type="ECO:0000313" key="18">
    <source>
        <dbReference type="Proteomes" id="UP000822184"/>
    </source>
</evidence>
<dbReference type="InterPro" id="IPR036640">
    <property type="entry name" value="ABC1_TM_sf"/>
</dbReference>
<feature type="transmembrane region" description="Helical" evidence="13">
    <location>
        <begin position="385"/>
        <end position="408"/>
    </location>
</feature>
<name>A0AAE5H0D1_CLOBE</name>
<dbReference type="PROSITE" id="PS50929">
    <property type="entry name" value="ABC_TM1F"/>
    <property type="match status" value="1"/>
</dbReference>
<dbReference type="PANTHER" id="PTHR43394:SF1">
    <property type="entry name" value="ATP-BINDING CASSETTE SUB-FAMILY B MEMBER 10, MITOCHONDRIAL"/>
    <property type="match status" value="1"/>
</dbReference>
<evidence type="ECO:0000259" key="16">
    <source>
        <dbReference type="PROSITE" id="PS50990"/>
    </source>
</evidence>
<dbReference type="PROSITE" id="PS50893">
    <property type="entry name" value="ABC_TRANSPORTER_2"/>
    <property type="match status" value="1"/>
</dbReference>
<keyword evidence="12 13" id="KW-0472">Membrane</keyword>
<evidence type="ECO:0000259" key="14">
    <source>
        <dbReference type="PROSITE" id="PS50893"/>
    </source>
</evidence>
<keyword evidence="6" id="KW-0547">Nucleotide-binding</keyword>
<feature type="transmembrane region" description="Helical" evidence="13">
    <location>
        <begin position="277"/>
        <end position="300"/>
    </location>
</feature>
<dbReference type="Pfam" id="PF03412">
    <property type="entry name" value="Peptidase_C39"/>
    <property type="match status" value="1"/>
</dbReference>
<protein>
    <submittedName>
        <fullName evidence="17">ATP-binding cassette subfamily B protein</fullName>
    </submittedName>
</protein>
<dbReference type="InterPro" id="IPR003439">
    <property type="entry name" value="ABC_transporter-like_ATP-bd"/>
</dbReference>